<feature type="compositionally biased region" description="Polar residues" evidence="1">
    <location>
        <begin position="328"/>
        <end position="337"/>
    </location>
</feature>
<gene>
    <name evidence="3" type="ORF">NDI86_18910</name>
</gene>
<keyword evidence="4" id="KW-1185">Reference proteome</keyword>
<evidence type="ECO:0000313" key="3">
    <source>
        <dbReference type="EMBL" id="MDS0284167.1"/>
    </source>
</evidence>
<feature type="region of interest" description="Disordered" evidence="1">
    <location>
        <begin position="231"/>
        <end position="345"/>
    </location>
</feature>
<dbReference type="RefSeq" id="WP_310901910.1">
    <property type="nucleotide sequence ID" value="NZ_JAMQOS010000007.1"/>
</dbReference>
<comment type="caution">
    <text evidence="3">The sequence shown here is derived from an EMBL/GenBank/DDBJ whole genome shotgun (WGS) entry which is preliminary data.</text>
</comment>
<dbReference type="InterPro" id="IPR007462">
    <property type="entry name" value="COV1-like"/>
</dbReference>
<evidence type="ECO:0000313" key="4">
    <source>
        <dbReference type="Proteomes" id="UP001268864"/>
    </source>
</evidence>
<reference evidence="3 4" key="1">
    <citation type="submission" date="2022-06" db="EMBL/GenBank/DDBJ databases">
        <title>Halomicroarcula sp. a new haloarchaeum isolate from saline soil.</title>
        <authorList>
            <person name="Strakova D."/>
            <person name="Galisteo C."/>
            <person name="Sanchez-Porro C."/>
            <person name="Ventosa A."/>
        </authorList>
    </citation>
    <scope>NUCLEOTIDE SEQUENCE [LARGE SCALE GENOMIC DNA]</scope>
    <source>
        <strain evidence="3 4">S3CR25-11</strain>
    </source>
</reference>
<feature type="transmembrane region" description="Helical" evidence="2">
    <location>
        <begin position="74"/>
        <end position="95"/>
    </location>
</feature>
<name>A0ABU2FVA8_9EURY</name>
<keyword evidence="2" id="KW-1133">Transmembrane helix</keyword>
<accession>A0ABU2FVA8</accession>
<sequence>MADSSGSERSAPTAVKSTFRQAFLSGVALTIPLFVTLLVVGFVVNTLSNVLDPVVVFAFDLTGSQLEPSETPTYLVKLVAASVLLLGILAIGLVAEQRSAPGRFESMFDATMERIPGVGSIYTSFDEMSQMLLDSDTQSFQEVVLVEHPTAESYTVAFVTASTPPEIERATDSDEMVTLFMPMAPNPVMGGHVVHVPTSRVYDVDMTVEEGIRSIVTSGVAIGESGVEVPLGGAASTDRSYPPQTGYHAGGDHREPTPRTGATDRASAYRNDIDPEHARTPDAVAETDREEPVGDAADHHEDLERADGTIGDDTDHPAAFEQDEDILGSTSGTPSDIESSREEQN</sequence>
<proteinExistence type="predicted"/>
<feature type="transmembrane region" description="Helical" evidence="2">
    <location>
        <begin position="21"/>
        <end position="44"/>
    </location>
</feature>
<evidence type="ECO:0000256" key="1">
    <source>
        <dbReference type="SAM" id="MobiDB-lite"/>
    </source>
</evidence>
<feature type="compositionally biased region" description="Basic and acidic residues" evidence="1">
    <location>
        <begin position="271"/>
        <end position="318"/>
    </location>
</feature>
<dbReference type="PANTHER" id="PTHR31876:SF26">
    <property type="entry name" value="PROTEIN LIKE COV 2"/>
    <property type="match status" value="1"/>
</dbReference>
<organism evidence="3 4">
    <name type="scientific">Haloarcula onubensis</name>
    <dbReference type="NCBI Taxonomy" id="2950539"/>
    <lineage>
        <taxon>Archaea</taxon>
        <taxon>Methanobacteriati</taxon>
        <taxon>Methanobacteriota</taxon>
        <taxon>Stenosarchaea group</taxon>
        <taxon>Halobacteria</taxon>
        <taxon>Halobacteriales</taxon>
        <taxon>Haloarculaceae</taxon>
        <taxon>Haloarcula</taxon>
    </lineage>
</organism>
<dbReference type="Pfam" id="PF04367">
    <property type="entry name" value="DUF502"/>
    <property type="match status" value="1"/>
</dbReference>
<protein>
    <submittedName>
        <fullName evidence="3">DUF502 domain-containing protein</fullName>
    </submittedName>
</protein>
<keyword evidence="2" id="KW-0472">Membrane</keyword>
<dbReference type="PANTHER" id="PTHR31876">
    <property type="entry name" value="COV-LIKE PROTEIN 1"/>
    <property type="match status" value="1"/>
</dbReference>
<keyword evidence="2" id="KW-0812">Transmembrane</keyword>
<evidence type="ECO:0000256" key="2">
    <source>
        <dbReference type="SAM" id="Phobius"/>
    </source>
</evidence>
<dbReference type="EMBL" id="JAMQOS010000007">
    <property type="protein sequence ID" value="MDS0284167.1"/>
    <property type="molecule type" value="Genomic_DNA"/>
</dbReference>
<dbReference type="Proteomes" id="UP001268864">
    <property type="component" value="Unassembled WGS sequence"/>
</dbReference>